<comment type="caution">
    <text evidence="5">The sequence shown here is derived from an EMBL/GenBank/DDBJ whole genome shotgun (WGS) entry which is preliminary data.</text>
</comment>
<evidence type="ECO:0000256" key="1">
    <source>
        <dbReference type="ARBA" id="ARBA00023015"/>
    </source>
</evidence>
<feature type="domain" description="HTH marR-type" evidence="4">
    <location>
        <begin position="3"/>
        <end position="141"/>
    </location>
</feature>
<accession>A0A7X0SN73</accession>
<dbReference type="PRINTS" id="PR00598">
    <property type="entry name" value="HTHMARR"/>
</dbReference>
<keyword evidence="1" id="KW-0805">Transcription regulation</keyword>
<dbReference type="PANTHER" id="PTHR42756">
    <property type="entry name" value="TRANSCRIPTIONAL REGULATOR, MARR"/>
    <property type="match status" value="1"/>
</dbReference>
<sequence length="149" mass="17188">MDNALLNQLIDRYKEAMFTVERRLHVLLREAMPEELTLEQYCILQYAKSRGRCTSTELSELLSVGKSSITAMIGRLFDKQLILRIPDDKDRRVTYLELTLDGERLTREANDSIAKVLSGYLLHFDEAEATQFIETYEKLAQALSLPTQE</sequence>
<dbReference type="AlphaFoldDB" id="A0A7X0SN73"/>
<dbReference type="InterPro" id="IPR036390">
    <property type="entry name" value="WH_DNA-bd_sf"/>
</dbReference>
<name>A0A7X0SN73_9BACL</name>
<dbReference type="RefSeq" id="WP_185130751.1">
    <property type="nucleotide sequence ID" value="NZ_JACJVO010000024.1"/>
</dbReference>
<dbReference type="SUPFAM" id="SSF46785">
    <property type="entry name" value="Winged helix' DNA-binding domain"/>
    <property type="match status" value="1"/>
</dbReference>
<dbReference type="PANTHER" id="PTHR42756:SF1">
    <property type="entry name" value="TRANSCRIPTIONAL REPRESSOR OF EMRAB OPERON"/>
    <property type="match status" value="1"/>
</dbReference>
<evidence type="ECO:0000313" key="6">
    <source>
        <dbReference type="Proteomes" id="UP000564644"/>
    </source>
</evidence>
<dbReference type="InterPro" id="IPR000835">
    <property type="entry name" value="HTH_MarR-typ"/>
</dbReference>
<evidence type="ECO:0000256" key="3">
    <source>
        <dbReference type="ARBA" id="ARBA00023163"/>
    </source>
</evidence>
<dbReference type="GO" id="GO:0003700">
    <property type="term" value="F:DNA-binding transcription factor activity"/>
    <property type="evidence" value="ECO:0007669"/>
    <property type="project" value="InterPro"/>
</dbReference>
<evidence type="ECO:0000256" key="2">
    <source>
        <dbReference type="ARBA" id="ARBA00023125"/>
    </source>
</evidence>
<proteinExistence type="predicted"/>
<organism evidence="5 6">
    <name type="scientific">Cohnella zeiphila</name>
    <dbReference type="NCBI Taxonomy" id="2761120"/>
    <lineage>
        <taxon>Bacteria</taxon>
        <taxon>Bacillati</taxon>
        <taxon>Bacillota</taxon>
        <taxon>Bacilli</taxon>
        <taxon>Bacillales</taxon>
        <taxon>Paenibacillaceae</taxon>
        <taxon>Cohnella</taxon>
    </lineage>
</organism>
<dbReference type="PROSITE" id="PS50995">
    <property type="entry name" value="HTH_MARR_2"/>
    <property type="match status" value="1"/>
</dbReference>
<dbReference type="EMBL" id="JACJVO010000024">
    <property type="protein sequence ID" value="MBB6733092.1"/>
    <property type="molecule type" value="Genomic_DNA"/>
</dbReference>
<keyword evidence="2" id="KW-0238">DNA-binding</keyword>
<gene>
    <name evidence="5" type="ORF">H7C18_19420</name>
</gene>
<dbReference type="Pfam" id="PF01047">
    <property type="entry name" value="MarR"/>
    <property type="match status" value="1"/>
</dbReference>
<dbReference type="InterPro" id="IPR036388">
    <property type="entry name" value="WH-like_DNA-bd_sf"/>
</dbReference>
<dbReference type="GO" id="GO:0003677">
    <property type="term" value="F:DNA binding"/>
    <property type="evidence" value="ECO:0007669"/>
    <property type="project" value="UniProtKB-KW"/>
</dbReference>
<evidence type="ECO:0000259" key="4">
    <source>
        <dbReference type="PROSITE" id="PS50995"/>
    </source>
</evidence>
<evidence type="ECO:0000313" key="5">
    <source>
        <dbReference type="EMBL" id="MBB6733092.1"/>
    </source>
</evidence>
<keyword evidence="6" id="KW-1185">Reference proteome</keyword>
<reference evidence="5 6" key="1">
    <citation type="submission" date="2020-08" db="EMBL/GenBank/DDBJ databases">
        <title>Cohnella phylogeny.</title>
        <authorList>
            <person name="Dunlap C."/>
        </authorList>
    </citation>
    <scope>NUCLEOTIDE SEQUENCE [LARGE SCALE GENOMIC DNA]</scope>
    <source>
        <strain evidence="5 6">CBP 2801</strain>
    </source>
</reference>
<dbReference type="SMART" id="SM00347">
    <property type="entry name" value="HTH_MARR"/>
    <property type="match status" value="1"/>
</dbReference>
<keyword evidence="3" id="KW-0804">Transcription</keyword>
<protein>
    <submittedName>
        <fullName evidence="5">MarR family transcriptional regulator</fullName>
    </submittedName>
</protein>
<dbReference type="Proteomes" id="UP000564644">
    <property type="component" value="Unassembled WGS sequence"/>
</dbReference>
<dbReference type="Gene3D" id="1.10.10.10">
    <property type="entry name" value="Winged helix-like DNA-binding domain superfamily/Winged helix DNA-binding domain"/>
    <property type="match status" value="1"/>
</dbReference>